<protein>
    <recommendedName>
        <fullName evidence="7">Late embryogenesis abundant protein LEA-2 subgroup domain-containing protein</fullName>
    </recommendedName>
</protein>
<dbReference type="Proteomes" id="UP000639772">
    <property type="component" value="Chromosome 11"/>
</dbReference>
<dbReference type="GO" id="GO:0098542">
    <property type="term" value="P:defense response to other organism"/>
    <property type="evidence" value="ECO:0007669"/>
    <property type="project" value="InterPro"/>
</dbReference>
<comment type="subcellular location">
    <subcellularLocation>
        <location evidence="1">Membrane</location>
    </subcellularLocation>
</comment>
<evidence type="ECO:0000256" key="4">
    <source>
        <dbReference type="SAM" id="Phobius"/>
    </source>
</evidence>
<organism evidence="5 6">
    <name type="scientific">Vanilla planifolia</name>
    <name type="common">Vanilla</name>
    <dbReference type="NCBI Taxonomy" id="51239"/>
    <lineage>
        <taxon>Eukaryota</taxon>
        <taxon>Viridiplantae</taxon>
        <taxon>Streptophyta</taxon>
        <taxon>Embryophyta</taxon>
        <taxon>Tracheophyta</taxon>
        <taxon>Spermatophyta</taxon>
        <taxon>Magnoliopsida</taxon>
        <taxon>Liliopsida</taxon>
        <taxon>Asparagales</taxon>
        <taxon>Orchidaceae</taxon>
        <taxon>Vanilloideae</taxon>
        <taxon>Vanilleae</taxon>
        <taxon>Vanilla</taxon>
    </lineage>
</organism>
<dbReference type="PANTHER" id="PTHR31234:SF35">
    <property type="entry name" value="LATE EMBRYOGENESIS ABUNDANT (LEA) HYDROXYPROLINE-RICH GLYCOPROTEIN FAMILY"/>
    <property type="match status" value="1"/>
</dbReference>
<evidence type="ECO:0000313" key="6">
    <source>
        <dbReference type="Proteomes" id="UP000639772"/>
    </source>
</evidence>
<dbReference type="InterPro" id="IPR044839">
    <property type="entry name" value="NDR1-like"/>
</dbReference>
<evidence type="ECO:0000256" key="2">
    <source>
        <dbReference type="ARBA" id="ARBA00023136"/>
    </source>
</evidence>
<evidence type="ECO:0000256" key="3">
    <source>
        <dbReference type="SAM" id="MobiDB-lite"/>
    </source>
</evidence>
<dbReference type="AlphaFoldDB" id="A0A835PYK8"/>
<name>A0A835PYK8_VANPL</name>
<dbReference type="EMBL" id="JADCNM010000011">
    <property type="protein sequence ID" value="KAG0462800.1"/>
    <property type="molecule type" value="Genomic_DNA"/>
</dbReference>
<reference evidence="5 6" key="1">
    <citation type="journal article" date="2020" name="Nat. Food">
        <title>A phased Vanilla planifolia genome enables genetic improvement of flavour and production.</title>
        <authorList>
            <person name="Hasing T."/>
            <person name="Tang H."/>
            <person name="Brym M."/>
            <person name="Khazi F."/>
            <person name="Huang T."/>
            <person name="Chambers A.H."/>
        </authorList>
    </citation>
    <scope>NUCLEOTIDE SEQUENCE [LARGE SCALE GENOMIC DNA]</scope>
    <source>
        <tissue evidence="5">Leaf</tissue>
    </source>
</reference>
<feature type="compositionally biased region" description="Basic residues" evidence="3">
    <location>
        <begin position="40"/>
        <end position="51"/>
    </location>
</feature>
<gene>
    <name evidence="5" type="ORF">HPP92_021276</name>
</gene>
<feature type="transmembrane region" description="Helical" evidence="4">
    <location>
        <begin position="56"/>
        <end position="85"/>
    </location>
</feature>
<evidence type="ECO:0000313" key="5">
    <source>
        <dbReference type="EMBL" id="KAG0462800.1"/>
    </source>
</evidence>
<sequence>MADSTKPVLQRPPGYRNPSAPADTVKLPAKKPQLPPTLRHPGKPSRRYRRNGRSCCCCLCCCLFVLILVMAILIAAAAGVGYVFFQPRLPTFRVENVTVSVFKLMEESDGTFLDASVTVNMQASNPNEKLGLSYHDVRAKVDVADEDGDVEVGTASAVDFRLGKRNSTLVMFMAVAKGVMVDDAAGTRLKTRYQSKEIRFVVEMRASVWFVFGGKSMPKLPIRVKCANVILKQTGGGRSSPKCDIDFIFWNFLS</sequence>
<keyword evidence="2 4" id="KW-0472">Membrane</keyword>
<evidence type="ECO:0000256" key="1">
    <source>
        <dbReference type="ARBA" id="ARBA00004370"/>
    </source>
</evidence>
<keyword evidence="4" id="KW-1133">Transmembrane helix</keyword>
<dbReference type="GO" id="GO:0005886">
    <property type="term" value="C:plasma membrane"/>
    <property type="evidence" value="ECO:0007669"/>
    <property type="project" value="TreeGrafter"/>
</dbReference>
<feature type="region of interest" description="Disordered" evidence="3">
    <location>
        <begin position="1"/>
        <end position="51"/>
    </location>
</feature>
<comment type="caution">
    <text evidence="5">The sequence shown here is derived from an EMBL/GenBank/DDBJ whole genome shotgun (WGS) entry which is preliminary data.</text>
</comment>
<accession>A0A835PYK8</accession>
<evidence type="ECO:0008006" key="7">
    <source>
        <dbReference type="Google" id="ProtNLM"/>
    </source>
</evidence>
<keyword evidence="4" id="KW-0812">Transmembrane</keyword>
<dbReference type="PANTHER" id="PTHR31234">
    <property type="entry name" value="LATE EMBRYOGENESIS ABUNDANT (LEA) HYDROXYPROLINE-RICH GLYCOPROTEIN FAMILY"/>
    <property type="match status" value="1"/>
</dbReference>
<dbReference type="OrthoDB" id="777695at2759"/>
<proteinExistence type="predicted"/>